<evidence type="ECO:0000313" key="1">
    <source>
        <dbReference type="EMBL" id="MDA6071530.1"/>
    </source>
</evidence>
<accession>A0ABT4WHF9</accession>
<dbReference type="RefSeq" id="WP_271337328.1">
    <property type="nucleotide sequence ID" value="NZ_JAMZNK010000036.1"/>
</dbReference>
<keyword evidence="2" id="KW-1185">Reference proteome</keyword>
<reference evidence="1 2" key="1">
    <citation type="journal article" date="2023" name="Chemosphere">
        <title>Whole genome analysis of Flavobacterium aziz-sancarii sp. nov., isolated from Ardley Island (Antarctica), revealed a rich resistome and bioremediation potential.</title>
        <authorList>
            <person name="Otur C."/>
            <person name="Okay S."/>
            <person name="Kurt-Kizildogan A."/>
        </authorList>
    </citation>
    <scope>NUCLEOTIDE SEQUENCE [LARGE SCALE GENOMIC DNA]</scope>
    <source>
        <strain evidence="1 2">AC</strain>
    </source>
</reference>
<sequence length="119" mass="14137">MDQSKVLVFDDFHYFSRFLKYEFKDIKFLTGNKKAIIYGNEINTELSLIVFVFYSEDDLIDLLRLYTHGIQLLICNHCPKFVNKFGNIKNVGVLDCLETKRGYRDDLRVYFDETFNLVN</sequence>
<evidence type="ECO:0000313" key="2">
    <source>
        <dbReference type="Proteomes" id="UP001212170"/>
    </source>
</evidence>
<organism evidence="1 2">
    <name type="scientific">Flavobacterium azizsancarii</name>
    <dbReference type="NCBI Taxonomy" id="2961580"/>
    <lineage>
        <taxon>Bacteria</taxon>
        <taxon>Pseudomonadati</taxon>
        <taxon>Bacteroidota</taxon>
        <taxon>Flavobacteriia</taxon>
        <taxon>Flavobacteriales</taxon>
        <taxon>Flavobacteriaceae</taxon>
        <taxon>Flavobacterium</taxon>
    </lineage>
</organism>
<name>A0ABT4WHF9_9FLAO</name>
<dbReference type="EMBL" id="JAMZNK010000036">
    <property type="protein sequence ID" value="MDA6071530.1"/>
    <property type="molecule type" value="Genomic_DNA"/>
</dbReference>
<proteinExistence type="predicted"/>
<gene>
    <name evidence="1" type="ORF">NJT12_18065</name>
</gene>
<dbReference type="Proteomes" id="UP001212170">
    <property type="component" value="Unassembled WGS sequence"/>
</dbReference>
<protein>
    <submittedName>
        <fullName evidence="1">Uncharacterized protein</fullName>
    </submittedName>
</protein>
<comment type="caution">
    <text evidence="1">The sequence shown here is derived from an EMBL/GenBank/DDBJ whole genome shotgun (WGS) entry which is preliminary data.</text>
</comment>